<accession>A0AAU8IDU6</accession>
<proteinExistence type="predicted"/>
<dbReference type="RefSeq" id="WP_129929862.1">
    <property type="nucleotide sequence ID" value="NZ_CP159510.1"/>
</dbReference>
<name>A0AAU8IDU6_9BACL</name>
<reference evidence="1" key="1">
    <citation type="submission" date="2024-06" db="EMBL/GenBank/DDBJ databases">
        <authorList>
            <person name="Fan A."/>
            <person name="Zhang F.Y."/>
            <person name="Zhang L."/>
        </authorList>
    </citation>
    <scope>NUCLEOTIDE SEQUENCE</scope>
    <source>
        <strain evidence="1">Y61</strain>
    </source>
</reference>
<evidence type="ECO:0000313" key="1">
    <source>
        <dbReference type="EMBL" id="XCJ16511.1"/>
    </source>
</evidence>
<dbReference type="AlphaFoldDB" id="A0AAU8IDU6"/>
<dbReference type="EMBL" id="CP159510">
    <property type="protein sequence ID" value="XCJ16511.1"/>
    <property type="molecule type" value="Genomic_DNA"/>
</dbReference>
<protein>
    <submittedName>
        <fullName evidence="1">Uncharacterized protein</fullName>
    </submittedName>
</protein>
<gene>
    <name evidence="1" type="ORF">ABNN70_12725</name>
</gene>
<organism evidence="1">
    <name type="scientific">Sporolactobacillus sp. Y61</name>
    <dbReference type="NCBI Taxonomy" id="3160863"/>
    <lineage>
        <taxon>Bacteria</taxon>
        <taxon>Bacillati</taxon>
        <taxon>Bacillota</taxon>
        <taxon>Bacilli</taxon>
        <taxon>Bacillales</taxon>
        <taxon>Sporolactobacillaceae</taxon>
        <taxon>Sporolactobacillus</taxon>
    </lineage>
</organism>
<sequence length="68" mass="7818">MGYVILILVIAGLIALGVSYFKQDRVKQVEGQLEENSITMMQELYKVKKKIRVLEEEVMVGDRKNFKG</sequence>